<protein>
    <submittedName>
        <fullName evidence="3">Uncharacterized protein</fullName>
    </submittedName>
</protein>
<keyword evidence="1" id="KW-1133">Transmembrane helix</keyword>
<sequence>MRGRHPTAHVRRWARWMVDGRYRWGYAVARTGRYGTQSIGVHIFAPGTSRALRRCAHLARMWTPVSAAGTVATAPVVVAVADVSVAIAGGGPLALFIATGIALRRASAPARSHAVSAHARRRVSAAPTLADARFDEITRTIERLHDAEERRDDGSLSDRDYLAQWNIEFERLEK</sequence>
<dbReference type="Proteomes" id="UP000581087">
    <property type="component" value="Unassembled WGS sequence"/>
</dbReference>
<dbReference type="AlphaFoldDB" id="A0A4Q2MCV8"/>
<feature type="transmembrane region" description="Helical" evidence="1">
    <location>
        <begin position="83"/>
        <end position="103"/>
    </location>
</feature>
<organism evidence="3 4">
    <name type="scientific">Agromyces atrinae</name>
    <dbReference type="NCBI Taxonomy" id="592376"/>
    <lineage>
        <taxon>Bacteria</taxon>
        <taxon>Bacillati</taxon>
        <taxon>Actinomycetota</taxon>
        <taxon>Actinomycetes</taxon>
        <taxon>Micrococcales</taxon>
        <taxon>Microbacteriaceae</taxon>
        <taxon>Agromyces</taxon>
    </lineage>
</organism>
<dbReference type="OrthoDB" id="5126425at2"/>
<evidence type="ECO:0000313" key="5">
    <source>
        <dbReference type="Proteomes" id="UP000581087"/>
    </source>
</evidence>
<dbReference type="Proteomes" id="UP000292686">
    <property type="component" value="Unassembled WGS sequence"/>
</dbReference>
<feature type="transmembrane region" description="Helical" evidence="1">
    <location>
        <begin position="58"/>
        <end position="77"/>
    </location>
</feature>
<keyword evidence="4" id="KW-1185">Reference proteome</keyword>
<dbReference type="RefSeq" id="WP_129172147.1">
    <property type="nucleotide sequence ID" value="NZ_JACCBI010000001.1"/>
</dbReference>
<accession>A0A4Q2MCV8</accession>
<proteinExistence type="predicted"/>
<dbReference type="Pfam" id="PF20315">
    <property type="entry name" value="DUF6611"/>
    <property type="match status" value="1"/>
</dbReference>
<keyword evidence="1" id="KW-0472">Membrane</keyword>
<comment type="caution">
    <text evidence="3">The sequence shown here is derived from an EMBL/GenBank/DDBJ whole genome shotgun (WGS) entry which is preliminary data.</text>
</comment>
<evidence type="ECO:0000313" key="4">
    <source>
        <dbReference type="Proteomes" id="UP000292686"/>
    </source>
</evidence>
<gene>
    <name evidence="2" type="ORF">BJ972_002476</name>
    <name evidence="3" type="ORF">ESP50_01385</name>
</gene>
<evidence type="ECO:0000313" key="3">
    <source>
        <dbReference type="EMBL" id="RXZ87882.1"/>
    </source>
</evidence>
<dbReference type="InterPro" id="IPR046719">
    <property type="entry name" value="DUF6611"/>
</dbReference>
<evidence type="ECO:0000256" key="1">
    <source>
        <dbReference type="SAM" id="Phobius"/>
    </source>
</evidence>
<name>A0A4Q2MCV8_9MICO</name>
<reference evidence="3 4" key="1">
    <citation type="submission" date="2019-01" db="EMBL/GenBank/DDBJ databases">
        <title>Agromyces.</title>
        <authorList>
            <person name="Li J."/>
        </authorList>
    </citation>
    <scope>NUCLEOTIDE SEQUENCE [LARGE SCALE GENOMIC DNA]</scope>
    <source>
        <strain evidence="3 4">DSM 23870</strain>
    </source>
</reference>
<evidence type="ECO:0000313" key="2">
    <source>
        <dbReference type="EMBL" id="NYD67957.1"/>
    </source>
</evidence>
<reference evidence="2 5" key="2">
    <citation type="submission" date="2020-07" db="EMBL/GenBank/DDBJ databases">
        <title>Sequencing the genomes of 1000 actinobacteria strains.</title>
        <authorList>
            <person name="Klenk H.-P."/>
        </authorList>
    </citation>
    <scope>NUCLEOTIDE SEQUENCE [LARGE SCALE GENOMIC DNA]</scope>
    <source>
        <strain evidence="2 5">DSM 23870</strain>
    </source>
</reference>
<dbReference type="EMBL" id="SDPM01000001">
    <property type="protein sequence ID" value="RXZ87882.1"/>
    <property type="molecule type" value="Genomic_DNA"/>
</dbReference>
<dbReference type="EMBL" id="JACCBI010000001">
    <property type="protein sequence ID" value="NYD67957.1"/>
    <property type="molecule type" value="Genomic_DNA"/>
</dbReference>
<keyword evidence="1" id="KW-0812">Transmembrane</keyword>